<accession>A0A397VLC1</accession>
<organism evidence="2 3">
    <name type="scientific">Gigaspora rosea</name>
    <dbReference type="NCBI Taxonomy" id="44941"/>
    <lineage>
        <taxon>Eukaryota</taxon>
        <taxon>Fungi</taxon>
        <taxon>Fungi incertae sedis</taxon>
        <taxon>Mucoromycota</taxon>
        <taxon>Glomeromycotina</taxon>
        <taxon>Glomeromycetes</taxon>
        <taxon>Diversisporales</taxon>
        <taxon>Gigasporaceae</taxon>
        <taxon>Gigaspora</taxon>
    </lineage>
</organism>
<reference evidence="2 3" key="1">
    <citation type="submission" date="2018-06" db="EMBL/GenBank/DDBJ databases">
        <title>Comparative genomics reveals the genomic features of Rhizophagus irregularis, R. cerebriforme, R. diaphanum and Gigaspora rosea, and their symbiotic lifestyle signature.</title>
        <authorList>
            <person name="Morin E."/>
            <person name="San Clemente H."/>
            <person name="Chen E.C.H."/>
            <person name="De La Providencia I."/>
            <person name="Hainaut M."/>
            <person name="Kuo A."/>
            <person name="Kohler A."/>
            <person name="Murat C."/>
            <person name="Tang N."/>
            <person name="Roy S."/>
            <person name="Loubradou J."/>
            <person name="Henrissat B."/>
            <person name="Grigoriev I.V."/>
            <person name="Corradi N."/>
            <person name="Roux C."/>
            <person name="Martin F.M."/>
        </authorList>
    </citation>
    <scope>NUCLEOTIDE SEQUENCE [LARGE SCALE GENOMIC DNA]</scope>
    <source>
        <strain evidence="2 3">DAOM 194757</strain>
    </source>
</reference>
<dbReference type="EMBL" id="QKWP01000405">
    <property type="protein sequence ID" value="RIB20683.1"/>
    <property type="molecule type" value="Genomic_DNA"/>
</dbReference>
<keyword evidence="3" id="KW-1185">Reference proteome</keyword>
<feature type="transmembrane region" description="Helical" evidence="1">
    <location>
        <begin position="32"/>
        <end position="53"/>
    </location>
</feature>
<sequence length="59" mass="6528">LGLATTCGVVSSFFAVALTGWILEIAGNDWSIVWYVCSLFYIFEAIFYVCLVGNEIIID</sequence>
<comment type="caution">
    <text evidence="2">The sequence shown here is derived from an EMBL/GenBank/DDBJ whole genome shotgun (WGS) entry which is preliminary data.</text>
</comment>
<proteinExistence type="predicted"/>
<name>A0A397VLC1_9GLOM</name>
<dbReference type="OrthoDB" id="2445216at2759"/>
<keyword evidence="1" id="KW-1133">Transmembrane helix</keyword>
<evidence type="ECO:0000313" key="3">
    <source>
        <dbReference type="Proteomes" id="UP000266673"/>
    </source>
</evidence>
<feature type="non-terminal residue" evidence="2">
    <location>
        <position position="1"/>
    </location>
</feature>
<evidence type="ECO:0008006" key="4">
    <source>
        <dbReference type="Google" id="ProtNLM"/>
    </source>
</evidence>
<evidence type="ECO:0000313" key="2">
    <source>
        <dbReference type="EMBL" id="RIB20683.1"/>
    </source>
</evidence>
<dbReference type="AlphaFoldDB" id="A0A397VLC1"/>
<evidence type="ECO:0000256" key="1">
    <source>
        <dbReference type="SAM" id="Phobius"/>
    </source>
</evidence>
<gene>
    <name evidence="2" type="ORF">C2G38_2080324</name>
</gene>
<keyword evidence="1" id="KW-0472">Membrane</keyword>
<keyword evidence="1" id="KW-0812">Transmembrane</keyword>
<dbReference type="Proteomes" id="UP000266673">
    <property type="component" value="Unassembled WGS sequence"/>
</dbReference>
<protein>
    <recommendedName>
        <fullName evidence="4">Major facilitator superfamily (MFS) profile domain-containing protein</fullName>
    </recommendedName>
</protein>
<feature type="transmembrane region" description="Helical" evidence="1">
    <location>
        <begin position="7"/>
        <end position="26"/>
    </location>
</feature>